<dbReference type="GO" id="GO:0140359">
    <property type="term" value="F:ABC-type transporter activity"/>
    <property type="evidence" value="ECO:0007669"/>
    <property type="project" value="InterPro"/>
</dbReference>
<keyword evidence="3" id="KW-0547">Nucleotide-binding</keyword>
<dbReference type="InterPro" id="IPR003439">
    <property type="entry name" value="ABC_transporter-like_ATP-bd"/>
</dbReference>
<protein>
    <submittedName>
        <fullName evidence="10">ABC transporter, ATP-binding protein</fullName>
    </submittedName>
</protein>
<evidence type="ECO:0000256" key="4">
    <source>
        <dbReference type="ARBA" id="ARBA00022840"/>
    </source>
</evidence>
<dbReference type="GO" id="GO:0016887">
    <property type="term" value="F:ATP hydrolysis activity"/>
    <property type="evidence" value="ECO:0007669"/>
    <property type="project" value="InterPro"/>
</dbReference>
<comment type="caution">
    <text evidence="10">The sequence shown here is derived from an EMBL/GenBank/DDBJ whole genome shotgun (WGS) entry which is preliminary data.</text>
</comment>
<feature type="domain" description="ABC transporter" evidence="8">
    <location>
        <begin position="331"/>
        <end position="523"/>
    </location>
</feature>
<evidence type="ECO:0000256" key="3">
    <source>
        <dbReference type="ARBA" id="ARBA00022741"/>
    </source>
</evidence>
<reference evidence="10 11" key="1">
    <citation type="submission" date="2010-12" db="EMBL/GenBank/DDBJ databases">
        <authorList>
            <person name="Muzny D."/>
            <person name="Qin X."/>
            <person name="Deng J."/>
            <person name="Jiang H."/>
            <person name="Liu Y."/>
            <person name="Qu J."/>
            <person name="Song X.-Z."/>
            <person name="Zhang L."/>
            <person name="Thornton R."/>
            <person name="Coyle M."/>
            <person name="Francisco L."/>
            <person name="Jackson L."/>
            <person name="Javaid M."/>
            <person name="Korchina V."/>
            <person name="Kovar C."/>
            <person name="Mata R."/>
            <person name="Mathew T."/>
            <person name="Ngo R."/>
            <person name="Nguyen L."/>
            <person name="Nguyen N."/>
            <person name="Okwuonu G."/>
            <person name="Ongeri F."/>
            <person name="Pham C."/>
            <person name="Simmons D."/>
            <person name="Wilczek-Boney K."/>
            <person name="Hale W."/>
            <person name="Jakkamsetti A."/>
            <person name="Pham P."/>
            <person name="Ruth R."/>
            <person name="San Lucas F."/>
            <person name="Warren J."/>
            <person name="Zhang J."/>
            <person name="Zhao Z."/>
            <person name="Zhou C."/>
            <person name="Zhu D."/>
            <person name="Lee S."/>
            <person name="Bess C."/>
            <person name="Blankenburg K."/>
            <person name="Forbes L."/>
            <person name="Fu Q."/>
            <person name="Gubbala S."/>
            <person name="Hirani K."/>
            <person name="Jayaseelan J.C."/>
            <person name="Lara F."/>
            <person name="Munidasa M."/>
            <person name="Palculict T."/>
            <person name="Patil S."/>
            <person name="Pu L.-L."/>
            <person name="Saada N."/>
            <person name="Tang L."/>
            <person name="Weissenberger G."/>
            <person name="Zhu Y."/>
            <person name="Hemphill L."/>
            <person name="Shang Y."/>
            <person name="Youmans B."/>
            <person name="Ayvaz T."/>
            <person name="Ross M."/>
            <person name="Santibanez J."/>
            <person name="Aqrawi P."/>
            <person name="Gross S."/>
            <person name="Joshi V."/>
            <person name="Fowler G."/>
            <person name="Nazareth L."/>
            <person name="Reid J."/>
            <person name="Worley K."/>
            <person name="Petrosino J."/>
            <person name="Highlander S."/>
            <person name="Gibbs R."/>
        </authorList>
    </citation>
    <scope>NUCLEOTIDE SEQUENCE [LARGE SCALE GENOMIC DNA]</scope>
    <source>
        <strain evidence="10 11">ATCC 700780</strain>
    </source>
</reference>
<evidence type="ECO:0000313" key="10">
    <source>
        <dbReference type="EMBL" id="EFX40731.1"/>
    </source>
</evidence>
<evidence type="ECO:0000256" key="1">
    <source>
        <dbReference type="ARBA" id="ARBA00004651"/>
    </source>
</evidence>
<dbReference type="GO" id="GO:0034040">
    <property type="term" value="F:ATPase-coupled lipid transmembrane transporter activity"/>
    <property type="evidence" value="ECO:0007669"/>
    <property type="project" value="TreeGrafter"/>
</dbReference>
<dbReference type="SUPFAM" id="SSF90123">
    <property type="entry name" value="ABC transporter transmembrane region"/>
    <property type="match status" value="1"/>
</dbReference>
<feature type="transmembrane region" description="Helical" evidence="7">
    <location>
        <begin position="62"/>
        <end position="81"/>
    </location>
</feature>
<dbReference type="SUPFAM" id="SSF52540">
    <property type="entry name" value="P-loop containing nucleoside triphosphate hydrolases"/>
    <property type="match status" value="1"/>
</dbReference>
<comment type="subcellular location">
    <subcellularLocation>
        <location evidence="1">Cell membrane</location>
        <topology evidence="1">Multi-pass membrane protein</topology>
    </subcellularLocation>
</comment>
<gene>
    <name evidence="10" type="ORF">HMPREF9180_0710</name>
</gene>
<dbReference type="PROSITE" id="PS50929">
    <property type="entry name" value="ABC_TM1F"/>
    <property type="match status" value="1"/>
</dbReference>
<evidence type="ECO:0000259" key="8">
    <source>
        <dbReference type="PROSITE" id="PS50893"/>
    </source>
</evidence>
<dbReference type="InterPro" id="IPR027417">
    <property type="entry name" value="P-loop_NTPase"/>
</dbReference>
<dbReference type="HOGENOM" id="CLU_039405_0_0_9"/>
<feature type="transmembrane region" description="Helical" evidence="7">
    <location>
        <begin position="149"/>
        <end position="176"/>
    </location>
</feature>
<name>E8KAX8_9STRE</name>
<dbReference type="eggNOG" id="COG1132">
    <property type="taxonomic scope" value="Bacteria"/>
</dbReference>
<dbReference type="InterPro" id="IPR039421">
    <property type="entry name" value="Type_1_exporter"/>
</dbReference>
<dbReference type="PANTHER" id="PTHR24221:SF654">
    <property type="entry name" value="ATP-BINDING CASSETTE SUB-FAMILY B MEMBER 6"/>
    <property type="match status" value="1"/>
</dbReference>
<dbReference type="AlphaFoldDB" id="E8KAX8"/>
<dbReference type="InterPro" id="IPR036640">
    <property type="entry name" value="ABC1_TM_sf"/>
</dbReference>
<dbReference type="Proteomes" id="UP000010304">
    <property type="component" value="Unassembled WGS sequence"/>
</dbReference>
<evidence type="ECO:0000259" key="9">
    <source>
        <dbReference type="PROSITE" id="PS50929"/>
    </source>
</evidence>
<accession>E8KAX8</accession>
<dbReference type="SMART" id="SM00382">
    <property type="entry name" value="AAA"/>
    <property type="match status" value="1"/>
</dbReference>
<evidence type="ECO:0000256" key="7">
    <source>
        <dbReference type="SAM" id="Phobius"/>
    </source>
</evidence>
<dbReference type="Gene3D" id="3.40.50.300">
    <property type="entry name" value="P-loop containing nucleotide triphosphate hydrolases"/>
    <property type="match status" value="1"/>
</dbReference>
<feature type="domain" description="ABC transmembrane type-1" evidence="9">
    <location>
        <begin position="35"/>
        <end position="306"/>
    </location>
</feature>
<dbReference type="Pfam" id="PF00005">
    <property type="entry name" value="ABC_tran"/>
    <property type="match status" value="1"/>
</dbReference>
<dbReference type="EMBL" id="AEVF01000008">
    <property type="protein sequence ID" value="EFX40731.1"/>
    <property type="molecule type" value="Genomic_DNA"/>
</dbReference>
<evidence type="ECO:0000256" key="2">
    <source>
        <dbReference type="ARBA" id="ARBA00022692"/>
    </source>
</evidence>
<dbReference type="STRING" id="888746.HMPREF9180_0710"/>
<keyword evidence="2 7" id="KW-0812">Transmembrane</keyword>
<dbReference type="PROSITE" id="PS50893">
    <property type="entry name" value="ABC_TRANSPORTER_2"/>
    <property type="match status" value="1"/>
</dbReference>
<dbReference type="GO" id="GO:0005524">
    <property type="term" value="F:ATP binding"/>
    <property type="evidence" value="ECO:0007669"/>
    <property type="project" value="UniProtKB-KW"/>
</dbReference>
<dbReference type="Pfam" id="PF00664">
    <property type="entry name" value="ABC_membrane"/>
    <property type="match status" value="1"/>
</dbReference>
<dbReference type="Gene3D" id="1.20.1560.10">
    <property type="entry name" value="ABC transporter type 1, transmembrane domain"/>
    <property type="match status" value="1"/>
</dbReference>
<evidence type="ECO:0000256" key="6">
    <source>
        <dbReference type="ARBA" id="ARBA00023136"/>
    </source>
</evidence>
<evidence type="ECO:0000313" key="11">
    <source>
        <dbReference type="Proteomes" id="UP000010304"/>
    </source>
</evidence>
<dbReference type="InterPro" id="IPR011527">
    <property type="entry name" value="ABC1_TM_dom"/>
</dbReference>
<feature type="transmembrane region" description="Helical" evidence="7">
    <location>
        <begin position="248"/>
        <end position="268"/>
    </location>
</feature>
<evidence type="ECO:0000256" key="5">
    <source>
        <dbReference type="ARBA" id="ARBA00022989"/>
    </source>
</evidence>
<keyword evidence="11" id="KW-1185">Reference proteome</keyword>
<keyword evidence="5 7" id="KW-1133">Transmembrane helix</keyword>
<feature type="transmembrane region" description="Helical" evidence="7">
    <location>
        <begin position="29"/>
        <end position="50"/>
    </location>
</feature>
<dbReference type="PANTHER" id="PTHR24221">
    <property type="entry name" value="ATP-BINDING CASSETTE SUB-FAMILY B"/>
    <property type="match status" value="1"/>
</dbReference>
<dbReference type="InterPro" id="IPR003593">
    <property type="entry name" value="AAA+_ATPase"/>
</dbReference>
<organism evidence="10 11">
    <name type="scientific">Streptococcus peroris ATCC 700780</name>
    <dbReference type="NCBI Taxonomy" id="888746"/>
    <lineage>
        <taxon>Bacteria</taxon>
        <taxon>Bacillati</taxon>
        <taxon>Bacillota</taxon>
        <taxon>Bacilli</taxon>
        <taxon>Lactobacillales</taxon>
        <taxon>Streptococcaceae</taxon>
        <taxon>Streptococcus</taxon>
    </lineage>
</organism>
<dbReference type="GO" id="GO:0005886">
    <property type="term" value="C:plasma membrane"/>
    <property type="evidence" value="ECO:0007669"/>
    <property type="project" value="UniProtKB-SubCell"/>
</dbReference>
<proteinExistence type="predicted"/>
<keyword evidence="6 7" id="KW-0472">Membrane</keyword>
<sequence length="524" mass="60368">MMIAFDFLLEKVTLVRSLFMIRYLKPLRWYLFFNFLFAGISNVCTALLPYFTQELIRGNYRLALSGYCLSVMGYLICNYIQMKLDWKQAILFSTNLKNDWFQSLLGLAHHDFKKKTVAEYISYQSNDLDSLEKDYLPPLMSFFKQILRILIYTFIISKTINLVVALILLISTVISIQIPKIVGQMTARRRTVYLEKQGDYYRTLEDLFRGHHLVNKLTLPHFIEQQRSSLKDLQDKYLSYGLTKIKGILLTGVSFEFISAVLFTYLAYSLYHQQIGIPEVVASFGYINAFSEPIQEILYDLQMLESVKPVVKSFRLMIERPSSLQDPQHSFGTLTLKQISKQLGESNLTVSSATIHKGDKIALIGDNGSGKSSLLNILNGTDEDFQGEILLDSLSLNQLWGKFGMILQQEHTFISSYENNVTLFNTFEAEFQDEELEKIAPQSLSGGQQQLMYLNREKNRKSPLLIMDEPFSALDASQFELELKKVLDLPCAVIVTLHRQHEALKDFDQVWEIKNCELLVLKDK</sequence>
<keyword evidence="4 10" id="KW-0067">ATP-binding</keyword>